<dbReference type="PROSITE" id="PS00889">
    <property type="entry name" value="CNMP_BINDING_2"/>
    <property type="match status" value="1"/>
</dbReference>
<dbReference type="AlphaFoldDB" id="A0A2P2C6P9"/>
<dbReference type="InterPro" id="IPR036390">
    <property type="entry name" value="WH_DNA-bd_sf"/>
</dbReference>
<evidence type="ECO:0000256" key="3">
    <source>
        <dbReference type="ARBA" id="ARBA00023163"/>
    </source>
</evidence>
<dbReference type="GO" id="GO:0003700">
    <property type="term" value="F:DNA-binding transcription factor activity"/>
    <property type="evidence" value="ECO:0007669"/>
    <property type="project" value="TreeGrafter"/>
</dbReference>
<gene>
    <name evidence="6" type="ORF">NOCA1130152</name>
</gene>
<protein>
    <submittedName>
        <fullName evidence="6">Putative Transcriptional regulator, Crp/Fnr family</fullName>
    </submittedName>
</protein>
<evidence type="ECO:0000256" key="1">
    <source>
        <dbReference type="ARBA" id="ARBA00023015"/>
    </source>
</evidence>
<dbReference type="CDD" id="cd00038">
    <property type="entry name" value="CAP_ED"/>
    <property type="match status" value="1"/>
</dbReference>
<dbReference type="SUPFAM" id="SSF51206">
    <property type="entry name" value="cAMP-binding domain-like"/>
    <property type="match status" value="1"/>
</dbReference>
<dbReference type="InterPro" id="IPR012318">
    <property type="entry name" value="HTH_CRP"/>
</dbReference>
<feature type="domain" description="HTH crp-type" evidence="5">
    <location>
        <begin position="140"/>
        <end position="210"/>
    </location>
</feature>
<sequence>MAWQLLDPLSPSERAALVGLARARSFERNEVVCHAGDPADSLHLVDSGHLAVRGALATGHTATFRVLSAGEYFGELALLREDRRRTATVVALEPSRTLAIAAPVFNRFLEDNPQLGRALATLLADRIDRLSNRLLETMYLSLDRRVYRRLLDLAAAYGVADNTARIPLSQSSLADLVGATRPSVNQVLGRLVSQHLIAVSRGRIELLDVSALTRRAAD</sequence>
<keyword evidence="2" id="KW-0238">DNA-binding</keyword>
<dbReference type="PROSITE" id="PS51063">
    <property type="entry name" value="HTH_CRP_2"/>
    <property type="match status" value="1"/>
</dbReference>
<feature type="domain" description="Cyclic nucleotide-binding" evidence="4">
    <location>
        <begin position="5"/>
        <end position="126"/>
    </location>
</feature>
<dbReference type="InterPro" id="IPR018490">
    <property type="entry name" value="cNMP-bd_dom_sf"/>
</dbReference>
<keyword evidence="3" id="KW-0804">Transcription</keyword>
<evidence type="ECO:0000259" key="5">
    <source>
        <dbReference type="PROSITE" id="PS51063"/>
    </source>
</evidence>
<dbReference type="SMART" id="SM00100">
    <property type="entry name" value="cNMP"/>
    <property type="match status" value="1"/>
</dbReference>
<dbReference type="SMART" id="SM00419">
    <property type="entry name" value="HTH_CRP"/>
    <property type="match status" value="1"/>
</dbReference>
<organism evidence="6">
    <name type="scientific">metagenome</name>
    <dbReference type="NCBI Taxonomy" id="256318"/>
    <lineage>
        <taxon>unclassified sequences</taxon>
        <taxon>metagenomes</taxon>
    </lineage>
</organism>
<dbReference type="GO" id="GO:0005829">
    <property type="term" value="C:cytosol"/>
    <property type="evidence" value="ECO:0007669"/>
    <property type="project" value="TreeGrafter"/>
</dbReference>
<dbReference type="PANTHER" id="PTHR24567">
    <property type="entry name" value="CRP FAMILY TRANSCRIPTIONAL REGULATORY PROTEIN"/>
    <property type="match status" value="1"/>
</dbReference>
<reference evidence="6" key="1">
    <citation type="submission" date="2015-08" db="EMBL/GenBank/DDBJ databases">
        <authorList>
            <person name="Babu N.S."/>
            <person name="Beckwith C.J."/>
            <person name="Beseler K.G."/>
            <person name="Brison A."/>
            <person name="Carone J.V."/>
            <person name="Caskin T.P."/>
            <person name="Diamond M."/>
            <person name="Durham M.E."/>
            <person name="Foxe J.M."/>
            <person name="Go M."/>
            <person name="Henderson B.A."/>
            <person name="Jones I.B."/>
            <person name="McGettigan J.A."/>
            <person name="Micheletti S.J."/>
            <person name="Nasrallah M.E."/>
            <person name="Ortiz D."/>
            <person name="Piller C.R."/>
            <person name="Privatt S.R."/>
            <person name="Schneider S.L."/>
            <person name="Sharp S."/>
            <person name="Smith T.C."/>
            <person name="Stanton J.D."/>
            <person name="Ullery H.E."/>
            <person name="Wilson R.J."/>
            <person name="Serrano M.G."/>
            <person name="Buck G."/>
            <person name="Lee V."/>
            <person name="Wang Y."/>
            <person name="Carvalho R."/>
            <person name="Voegtly L."/>
            <person name="Shi R."/>
            <person name="Duckworth R."/>
            <person name="Johnson A."/>
            <person name="Loviza R."/>
            <person name="Walstead R."/>
            <person name="Shah Z."/>
            <person name="Kiflezghi M."/>
            <person name="Wade K."/>
            <person name="Ball S.L."/>
            <person name="Bradley K.W."/>
            <person name="Asai D.J."/>
            <person name="Bowman C.A."/>
            <person name="Russell D.A."/>
            <person name="Pope W.H."/>
            <person name="Jacobs-Sera D."/>
            <person name="Hendrix R.W."/>
            <person name="Hatfull G.F."/>
        </authorList>
    </citation>
    <scope>NUCLEOTIDE SEQUENCE</scope>
</reference>
<accession>A0A2P2C6P9</accession>
<dbReference type="SUPFAM" id="SSF46785">
    <property type="entry name" value="Winged helix' DNA-binding domain"/>
    <property type="match status" value="1"/>
</dbReference>
<dbReference type="Gene3D" id="2.60.120.10">
    <property type="entry name" value="Jelly Rolls"/>
    <property type="match status" value="1"/>
</dbReference>
<dbReference type="Pfam" id="PF13545">
    <property type="entry name" value="HTH_Crp_2"/>
    <property type="match status" value="1"/>
</dbReference>
<dbReference type="PROSITE" id="PS50042">
    <property type="entry name" value="CNMP_BINDING_3"/>
    <property type="match status" value="1"/>
</dbReference>
<evidence type="ECO:0000313" key="6">
    <source>
        <dbReference type="EMBL" id="CUR57668.1"/>
    </source>
</evidence>
<name>A0A2P2C6P9_9ZZZZ</name>
<dbReference type="InterPro" id="IPR050397">
    <property type="entry name" value="Env_Response_Regulators"/>
</dbReference>
<evidence type="ECO:0000259" key="4">
    <source>
        <dbReference type="PROSITE" id="PS50042"/>
    </source>
</evidence>
<proteinExistence type="predicted"/>
<dbReference type="EMBL" id="CZKB01000005">
    <property type="protein sequence ID" value="CUR57668.1"/>
    <property type="molecule type" value="Genomic_DNA"/>
</dbReference>
<dbReference type="InterPro" id="IPR000595">
    <property type="entry name" value="cNMP-bd_dom"/>
</dbReference>
<keyword evidence="1" id="KW-0805">Transcription regulation</keyword>
<dbReference type="InterPro" id="IPR036388">
    <property type="entry name" value="WH-like_DNA-bd_sf"/>
</dbReference>
<dbReference type="InterPro" id="IPR014710">
    <property type="entry name" value="RmlC-like_jellyroll"/>
</dbReference>
<dbReference type="InterPro" id="IPR018488">
    <property type="entry name" value="cNMP-bd_CS"/>
</dbReference>
<dbReference type="Pfam" id="PF00027">
    <property type="entry name" value="cNMP_binding"/>
    <property type="match status" value="1"/>
</dbReference>
<dbReference type="PANTHER" id="PTHR24567:SF68">
    <property type="entry name" value="DNA-BINDING TRANSCRIPTIONAL DUAL REGULATOR CRP"/>
    <property type="match status" value="1"/>
</dbReference>
<evidence type="ECO:0000256" key="2">
    <source>
        <dbReference type="ARBA" id="ARBA00023125"/>
    </source>
</evidence>
<dbReference type="GO" id="GO:0003677">
    <property type="term" value="F:DNA binding"/>
    <property type="evidence" value="ECO:0007669"/>
    <property type="project" value="UniProtKB-KW"/>
</dbReference>
<dbReference type="Gene3D" id="1.10.10.10">
    <property type="entry name" value="Winged helix-like DNA-binding domain superfamily/Winged helix DNA-binding domain"/>
    <property type="match status" value="1"/>
</dbReference>